<evidence type="ECO:0000259" key="4">
    <source>
        <dbReference type="Pfam" id="PF01467"/>
    </source>
</evidence>
<sequence length="469" mass="52896">VVLDIMALAWSVLRLFLASAAFLVRCVEPLLFMLVGWYDDYVYTPLQTWLSPLVQRVPREVKVRGRSLTVFTANTVSYDLYWGGCLLVLLHDFLDHVDGIVAKVQRRVYGNVDDPLLGGFMDAFCDKIVNVFALWSVLMVTDFGHMTWLHVLTYLTPIAVIMGFEFTLGVVRVQDYFYSYYTREFKKRDEATKAPPTAAVMEGKLKEKLESMGIAFLCVAQGAPVIMNSTSGIAGITCLVLSVRLAHASLNRKLTARKERKPIREPAGPTVGSCLLHLKTALRSQTMSLLSQRTSCDKYTMDDHSHLARSVSVPGVMDGLVDKVYTVGCFDLFHNGHIRLLQRMRALGRQVIVGVHDSRSIYLLKKRVPVDSTEKRMLNVKQYADMVFCIAGTDPSNFIACMFTGRPETCLYVRGDDMPDFPARELCEKLMPITFLPYTKGVSSTKLRKEIYNSTQSDPRLDLDANLFY</sequence>
<dbReference type="Pfam" id="PF01467">
    <property type="entry name" value="CTP_transf_like"/>
    <property type="match status" value="1"/>
</dbReference>
<dbReference type="GO" id="GO:0016779">
    <property type="term" value="F:nucleotidyltransferase activity"/>
    <property type="evidence" value="ECO:0007669"/>
    <property type="project" value="UniProtKB-KW"/>
</dbReference>
<gene>
    <name evidence="5" type="ORF">BaRGS_00009802</name>
</gene>
<organism evidence="5 6">
    <name type="scientific">Batillaria attramentaria</name>
    <dbReference type="NCBI Taxonomy" id="370345"/>
    <lineage>
        <taxon>Eukaryota</taxon>
        <taxon>Metazoa</taxon>
        <taxon>Spiralia</taxon>
        <taxon>Lophotrochozoa</taxon>
        <taxon>Mollusca</taxon>
        <taxon>Gastropoda</taxon>
        <taxon>Caenogastropoda</taxon>
        <taxon>Sorbeoconcha</taxon>
        <taxon>Cerithioidea</taxon>
        <taxon>Batillariidae</taxon>
        <taxon>Batillaria</taxon>
    </lineage>
</organism>
<accession>A0ABD0LIR9</accession>
<evidence type="ECO:0000313" key="6">
    <source>
        <dbReference type="Proteomes" id="UP001519460"/>
    </source>
</evidence>
<keyword evidence="2" id="KW-0548">Nucleotidyltransferase</keyword>
<evidence type="ECO:0000313" key="5">
    <source>
        <dbReference type="EMBL" id="KAK7498993.1"/>
    </source>
</evidence>
<dbReference type="AlphaFoldDB" id="A0ABD0LIR9"/>
<dbReference type="Gene3D" id="3.40.50.620">
    <property type="entry name" value="HUPs"/>
    <property type="match status" value="1"/>
</dbReference>
<keyword evidence="3" id="KW-1133">Transmembrane helix</keyword>
<comment type="caution">
    <text evidence="5">The sequence shown here is derived from an EMBL/GenBank/DDBJ whole genome shotgun (WGS) entry which is preliminary data.</text>
</comment>
<dbReference type="InterPro" id="IPR050385">
    <property type="entry name" value="Archaeal_FAD_synthase"/>
</dbReference>
<dbReference type="Gene3D" id="1.20.120.1760">
    <property type="match status" value="1"/>
</dbReference>
<evidence type="ECO:0000256" key="2">
    <source>
        <dbReference type="ARBA" id="ARBA00022695"/>
    </source>
</evidence>
<feature type="transmembrane region" description="Helical" evidence="3">
    <location>
        <begin position="154"/>
        <end position="173"/>
    </location>
</feature>
<keyword evidence="3" id="KW-0812">Transmembrane</keyword>
<dbReference type="PANTHER" id="PTHR43793">
    <property type="entry name" value="FAD SYNTHASE"/>
    <property type="match status" value="1"/>
</dbReference>
<dbReference type="SUPFAM" id="SSF52374">
    <property type="entry name" value="Nucleotidylyl transferase"/>
    <property type="match status" value="1"/>
</dbReference>
<keyword evidence="1" id="KW-0808">Transferase</keyword>
<name>A0ABD0LIR9_9CAEN</name>
<evidence type="ECO:0000256" key="3">
    <source>
        <dbReference type="SAM" id="Phobius"/>
    </source>
</evidence>
<dbReference type="Proteomes" id="UP001519460">
    <property type="component" value="Unassembled WGS sequence"/>
</dbReference>
<dbReference type="NCBIfam" id="TIGR00125">
    <property type="entry name" value="cyt_tran_rel"/>
    <property type="match status" value="1"/>
</dbReference>
<feature type="domain" description="Cytidyltransferase-like" evidence="4">
    <location>
        <begin position="325"/>
        <end position="449"/>
    </location>
</feature>
<dbReference type="EMBL" id="JACVVK020000047">
    <property type="protein sequence ID" value="KAK7498993.1"/>
    <property type="molecule type" value="Genomic_DNA"/>
</dbReference>
<keyword evidence="6" id="KW-1185">Reference proteome</keyword>
<dbReference type="PANTHER" id="PTHR43793:SF1">
    <property type="entry name" value="FAD SYNTHASE"/>
    <property type="match status" value="1"/>
</dbReference>
<feature type="non-terminal residue" evidence="5">
    <location>
        <position position="1"/>
    </location>
</feature>
<dbReference type="InterPro" id="IPR043130">
    <property type="entry name" value="CDP-OH_PTrfase_TM_dom"/>
</dbReference>
<dbReference type="InterPro" id="IPR004821">
    <property type="entry name" value="Cyt_trans-like"/>
</dbReference>
<protein>
    <recommendedName>
        <fullName evidence="4">Cytidyltransferase-like domain-containing protein</fullName>
    </recommendedName>
</protein>
<reference evidence="5 6" key="1">
    <citation type="journal article" date="2023" name="Sci. Data">
        <title>Genome assembly of the Korean intertidal mud-creeper Batillaria attramentaria.</title>
        <authorList>
            <person name="Patra A.K."/>
            <person name="Ho P.T."/>
            <person name="Jun S."/>
            <person name="Lee S.J."/>
            <person name="Kim Y."/>
            <person name="Won Y.J."/>
        </authorList>
    </citation>
    <scope>NUCLEOTIDE SEQUENCE [LARGE SCALE GENOMIC DNA]</scope>
    <source>
        <strain evidence="5">Wonlab-2016</strain>
    </source>
</reference>
<proteinExistence type="predicted"/>
<dbReference type="InterPro" id="IPR014729">
    <property type="entry name" value="Rossmann-like_a/b/a_fold"/>
</dbReference>
<keyword evidence="3" id="KW-0472">Membrane</keyword>
<evidence type="ECO:0000256" key="1">
    <source>
        <dbReference type="ARBA" id="ARBA00022679"/>
    </source>
</evidence>